<feature type="region of interest" description="Disordered" evidence="2">
    <location>
        <begin position="137"/>
        <end position="185"/>
    </location>
</feature>
<reference evidence="3 4" key="1">
    <citation type="submission" date="2020-08" db="EMBL/GenBank/DDBJ databases">
        <title>Sequencing the genomes of 1000 actinobacteria strains.</title>
        <authorList>
            <person name="Klenk H.-P."/>
        </authorList>
    </citation>
    <scope>NUCLEOTIDE SEQUENCE [LARGE SCALE GENOMIC DNA]</scope>
    <source>
        <strain evidence="3 4">DSM 102122</strain>
    </source>
</reference>
<feature type="compositionally biased region" description="Low complexity" evidence="2">
    <location>
        <begin position="169"/>
        <end position="185"/>
    </location>
</feature>
<dbReference type="GO" id="GO:0005524">
    <property type="term" value="F:ATP binding"/>
    <property type="evidence" value="ECO:0007669"/>
    <property type="project" value="UniProtKB-KW"/>
</dbReference>
<keyword evidence="4" id="KW-1185">Reference proteome</keyword>
<evidence type="ECO:0000313" key="4">
    <source>
        <dbReference type="Proteomes" id="UP000542813"/>
    </source>
</evidence>
<evidence type="ECO:0000313" key="3">
    <source>
        <dbReference type="EMBL" id="MBB5790524.1"/>
    </source>
</evidence>
<feature type="coiled-coil region" evidence="1">
    <location>
        <begin position="185"/>
        <end position="219"/>
    </location>
</feature>
<gene>
    <name evidence="3" type="ORF">HD601_005099</name>
</gene>
<sequence>MDYSKLGPLREALTEAARTDESNAERAVERFVELRPGHADTLKARQHHLISGRRGTGKSTLLHVVRVHLRESGAQVAVIDMEKFKNRPFPDVLIEILIKLLDEIRPSVHLGRSLMGDLRLRRQFKATRRELSQMLNDPQAWNKQMTRSRQRSKSSNVSGKGSFRASHHGAGAEAGGEAARTTRAADSMTETAAFEEAKIERLQQLASRLSDELTTLVRQSAGDRAAVFIDDFYYVRLADQPEVLDYLKTVAKGTGIWLKVGGVGERMRPFRDGDPAIGMQPNQDIHPLPIDVTLDDFGTAQRFLERMLDGVIQPLGLTTAQLFTETARSRMVLACGGAVARDYITLTGSALDAAVERLNKKQAPSLSTLVNIQAEDVNSAASRRMNKKEDEELNLDAGDDASRLRERWRDICDFVREQGDTAFVLIRQKDLDEGSWGSEIRQLENLRLLHRIRETVPNTPNWRGVKCVVYMVDLGQLTVKRLQKGIPAFWERTSDFDRLRRAEWVYGPEWRTKLQVAPKPTRTIAGTSASESELESEEPAIPMLFDDPAELDELEGGAGGATGT</sequence>
<organism evidence="3 4">
    <name type="scientific">Jiangella mangrovi</name>
    <dbReference type="NCBI Taxonomy" id="1524084"/>
    <lineage>
        <taxon>Bacteria</taxon>
        <taxon>Bacillati</taxon>
        <taxon>Actinomycetota</taxon>
        <taxon>Actinomycetes</taxon>
        <taxon>Jiangellales</taxon>
        <taxon>Jiangellaceae</taxon>
        <taxon>Jiangella</taxon>
    </lineage>
</organism>
<protein>
    <submittedName>
        <fullName evidence="3">Energy-coupling factor transporter ATP-binding protein EcfA2</fullName>
    </submittedName>
</protein>
<dbReference type="Gene3D" id="3.40.50.300">
    <property type="entry name" value="P-loop containing nucleotide triphosphate hydrolases"/>
    <property type="match status" value="1"/>
</dbReference>
<keyword evidence="3" id="KW-0067">ATP-binding</keyword>
<keyword evidence="3" id="KW-0547">Nucleotide-binding</keyword>
<dbReference type="RefSeq" id="WP_184826642.1">
    <property type="nucleotide sequence ID" value="NZ_JACHMM010000001.1"/>
</dbReference>
<name>A0A7W9GVE9_9ACTN</name>
<evidence type="ECO:0000256" key="1">
    <source>
        <dbReference type="SAM" id="Coils"/>
    </source>
</evidence>
<dbReference type="InterPro" id="IPR027417">
    <property type="entry name" value="P-loop_NTPase"/>
</dbReference>
<dbReference type="Proteomes" id="UP000542813">
    <property type="component" value="Unassembled WGS sequence"/>
</dbReference>
<dbReference type="SUPFAM" id="SSF52540">
    <property type="entry name" value="P-loop containing nucleoside triphosphate hydrolases"/>
    <property type="match status" value="1"/>
</dbReference>
<keyword evidence="1" id="KW-0175">Coiled coil</keyword>
<evidence type="ECO:0000256" key="2">
    <source>
        <dbReference type="SAM" id="MobiDB-lite"/>
    </source>
</evidence>
<accession>A0A7W9GVE9</accession>
<dbReference type="AlphaFoldDB" id="A0A7W9GVE9"/>
<dbReference type="EMBL" id="JACHMM010000001">
    <property type="protein sequence ID" value="MBB5790524.1"/>
    <property type="molecule type" value="Genomic_DNA"/>
</dbReference>
<comment type="caution">
    <text evidence="3">The sequence shown here is derived from an EMBL/GenBank/DDBJ whole genome shotgun (WGS) entry which is preliminary data.</text>
</comment>
<proteinExistence type="predicted"/>